<evidence type="ECO:0000313" key="4">
    <source>
        <dbReference type="EMBL" id="KAA0162478.1"/>
    </source>
</evidence>
<accession>A0A5A8CS85</accession>
<keyword evidence="5" id="KW-1185">Reference proteome</keyword>
<evidence type="ECO:0000313" key="7">
    <source>
        <dbReference type="Proteomes" id="UP000325113"/>
    </source>
</evidence>
<sequence>MIARVVARAGPGAAPARACRQAVRSLSSGLAEGRSGAKPTLSGPGSAVHARSWMLKKKTPKEQRSSLVRVAVIAGSVMVVAWIAKTMVWKQGTAEFEELETRRQAMLDEYFATRDQQISPAVDWETVEKQAAAEERILEEAYARLPAAPRA</sequence>
<name>A0A5A8CS85_CAFRO</name>
<evidence type="ECO:0000256" key="1">
    <source>
        <dbReference type="SAM" id="Phobius"/>
    </source>
</evidence>
<dbReference type="EMBL" id="VLTN01000050">
    <property type="protein sequence ID" value="KAA0148700.1"/>
    <property type="molecule type" value="Genomic_DNA"/>
</dbReference>
<feature type="transmembrane region" description="Helical" evidence="1">
    <location>
        <begin position="66"/>
        <end position="84"/>
    </location>
</feature>
<keyword evidence="1" id="KW-0472">Membrane</keyword>
<dbReference type="EMBL" id="VLTL01000186">
    <property type="protein sequence ID" value="KAA0155030.1"/>
    <property type="molecule type" value="Genomic_DNA"/>
</dbReference>
<dbReference type="Proteomes" id="UP000323011">
    <property type="component" value="Unassembled WGS sequence"/>
</dbReference>
<comment type="caution">
    <text evidence="3">The sequence shown here is derived from an EMBL/GenBank/DDBJ whole genome shotgun (WGS) entry which is preliminary data.</text>
</comment>
<keyword evidence="1" id="KW-0812">Transmembrane</keyword>
<gene>
    <name evidence="3" type="ORF">FNF28_06773</name>
    <name evidence="2" type="ORF">FNF29_06482</name>
    <name evidence="4" type="ORF">FNF31_03277</name>
</gene>
<evidence type="ECO:0000313" key="3">
    <source>
        <dbReference type="EMBL" id="KAA0155030.1"/>
    </source>
</evidence>
<dbReference type="EMBL" id="VLTM01000027">
    <property type="protein sequence ID" value="KAA0162478.1"/>
    <property type="molecule type" value="Genomic_DNA"/>
</dbReference>
<dbReference type="Proteomes" id="UP000325113">
    <property type="component" value="Unassembled WGS sequence"/>
</dbReference>
<organism evidence="3 6">
    <name type="scientific">Cafeteria roenbergensis</name>
    <name type="common">Marine flagellate</name>
    <dbReference type="NCBI Taxonomy" id="33653"/>
    <lineage>
        <taxon>Eukaryota</taxon>
        <taxon>Sar</taxon>
        <taxon>Stramenopiles</taxon>
        <taxon>Bigyra</taxon>
        <taxon>Opalozoa</taxon>
        <taxon>Bicosoecida</taxon>
        <taxon>Cafeteriaceae</taxon>
        <taxon>Cafeteria</taxon>
    </lineage>
</organism>
<protein>
    <submittedName>
        <fullName evidence="3">Uncharacterized protein</fullName>
    </submittedName>
</protein>
<evidence type="ECO:0000313" key="6">
    <source>
        <dbReference type="Proteomes" id="UP000324907"/>
    </source>
</evidence>
<reference evidence="5 6" key="1">
    <citation type="submission" date="2019-07" db="EMBL/GenBank/DDBJ databases">
        <title>Genomes of Cafeteria roenbergensis.</title>
        <authorList>
            <person name="Fischer M.G."/>
            <person name="Hackl T."/>
            <person name="Roman M."/>
        </authorList>
    </citation>
    <scope>NUCLEOTIDE SEQUENCE [LARGE SCALE GENOMIC DNA]</scope>
    <source>
        <strain evidence="2 5">BVI</strain>
        <strain evidence="4 7">Cflag</strain>
        <strain evidence="3 6">RCC970-E3</strain>
    </source>
</reference>
<proteinExistence type="predicted"/>
<evidence type="ECO:0000313" key="2">
    <source>
        <dbReference type="EMBL" id="KAA0148700.1"/>
    </source>
</evidence>
<dbReference type="Proteomes" id="UP000324907">
    <property type="component" value="Unassembled WGS sequence"/>
</dbReference>
<keyword evidence="1" id="KW-1133">Transmembrane helix</keyword>
<evidence type="ECO:0000313" key="5">
    <source>
        <dbReference type="Proteomes" id="UP000323011"/>
    </source>
</evidence>
<dbReference type="AlphaFoldDB" id="A0A5A8CS85"/>